<dbReference type="RefSeq" id="WP_110264174.1">
    <property type="nucleotide sequence ID" value="NZ_CAWNXA010000002.1"/>
</dbReference>
<dbReference type="PANTHER" id="PTHR41252">
    <property type="entry name" value="BLR2505 PROTEIN"/>
    <property type="match status" value="1"/>
</dbReference>
<dbReference type="InterPro" id="IPR037401">
    <property type="entry name" value="SnoaL-like"/>
</dbReference>
<feature type="domain" description="SnoaL-like" evidence="1">
    <location>
        <begin position="11"/>
        <end position="116"/>
    </location>
</feature>
<dbReference type="InterPro" id="IPR032710">
    <property type="entry name" value="NTF2-like_dom_sf"/>
</dbReference>
<dbReference type="SUPFAM" id="SSF54427">
    <property type="entry name" value="NTF2-like"/>
    <property type="match status" value="1"/>
</dbReference>
<sequence>MDSEHYRAQFRGIFDALANGDSRPFVAAMADDFTWTMRAADSPWGRSWRGKRAVREELFAPLFAQFATPYRNHAHRILVDGDTVVVLCRGDVVTRAGRPYCNEYCFVIRMRGAQMIELVEYLDTALVHAVLAPPVLAA</sequence>
<accession>A0A318EI92</accession>
<dbReference type="OrthoDB" id="1450423at2"/>
<evidence type="ECO:0000313" key="3">
    <source>
        <dbReference type="Proteomes" id="UP000248330"/>
    </source>
</evidence>
<name>A0A318EI92_9GAMM</name>
<reference evidence="2 3" key="1">
    <citation type="submission" date="2018-04" db="EMBL/GenBank/DDBJ databases">
        <title>Genomic Encyclopedia of Type Strains, Phase IV (KMG-IV): sequencing the most valuable type-strain genomes for metagenomic binning, comparative biology and taxonomic classification.</title>
        <authorList>
            <person name="Goeker M."/>
        </authorList>
    </citation>
    <scope>NUCLEOTIDE SEQUENCE [LARGE SCALE GENOMIC DNA]</scope>
    <source>
        <strain evidence="2 3">DSM 104150</strain>
    </source>
</reference>
<dbReference type="PANTHER" id="PTHR41252:SF1">
    <property type="entry name" value="BLR2505 PROTEIN"/>
    <property type="match status" value="1"/>
</dbReference>
<dbReference type="Gene3D" id="3.10.450.50">
    <property type="match status" value="1"/>
</dbReference>
<evidence type="ECO:0000313" key="2">
    <source>
        <dbReference type="EMBL" id="PXV70519.1"/>
    </source>
</evidence>
<dbReference type="Proteomes" id="UP000248330">
    <property type="component" value="Unassembled WGS sequence"/>
</dbReference>
<protein>
    <recommendedName>
        <fullName evidence="1">SnoaL-like domain-containing protein</fullName>
    </recommendedName>
</protein>
<dbReference type="Pfam" id="PF12680">
    <property type="entry name" value="SnoaL_2"/>
    <property type="match status" value="1"/>
</dbReference>
<gene>
    <name evidence="2" type="ORF">C8D93_102378</name>
</gene>
<evidence type="ECO:0000259" key="1">
    <source>
        <dbReference type="Pfam" id="PF12680"/>
    </source>
</evidence>
<dbReference type="EMBL" id="QICN01000002">
    <property type="protein sequence ID" value="PXV70519.1"/>
    <property type="molecule type" value="Genomic_DNA"/>
</dbReference>
<comment type="caution">
    <text evidence="2">The sequence shown here is derived from an EMBL/GenBank/DDBJ whole genome shotgun (WGS) entry which is preliminary data.</text>
</comment>
<dbReference type="AlphaFoldDB" id="A0A318EI92"/>
<proteinExistence type="predicted"/>
<keyword evidence="3" id="KW-1185">Reference proteome</keyword>
<organism evidence="2 3">
    <name type="scientific">Sinimarinibacterium flocculans</name>
    <dbReference type="NCBI Taxonomy" id="985250"/>
    <lineage>
        <taxon>Bacteria</taxon>
        <taxon>Pseudomonadati</taxon>
        <taxon>Pseudomonadota</taxon>
        <taxon>Gammaproteobacteria</taxon>
        <taxon>Nevskiales</taxon>
        <taxon>Nevskiaceae</taxon>
        <taxon>Sinimarinibacterium</taxon>
    </lineage>
</organism>